<organism evidence="1 2">
    <name type="scientific">Pyrus ussuriensis x Pyrus communis</name>
    <dbReference type="NCBI Taxonomy" id="2448454"/>
    <lineage>
        <taxon>Eukaryota</taxon>
        <taxon>Viridiplantae</taxon>
        <taxon>Streptophyta</taxon>
        <taxon>Embryophyta</taxon>
        <taxon>Tracheophyta</taxon>
        <taxon>Spermatophyta</taxon>
        <taxon>Magnoliopsida</taxon>
        <taxon>eudicotyledons</taxon>
        <taxon>Gunneridae</taxon>
        <taxon>Pentapetalae</taxon>
        <taxon>rosids</taxon>
        <taxon>fabids</taxon>
        <taxon>Rosales</taxon>
        <taxon>Rosaceae</taxon>
        <taxon>Amygdaloideae</taxon>
        <taxon>Maleae</taxon>
        <taxon>Pyrus</taxon>
    </lineage>
</organism>
<comment type="caution">
    <text evidence="1">The sequence shown here is derived from an EMBL/GenBank/DDBJ whole genome shotgun (WGS) entry which is preliminary data.</text>
</comment>
<reference evidence="1 2" key="1">
    <citation type="submission" date="2019-09" db="EMBL/GenBank/DDBJ databases">
        <authorList>
            <person name="Ou C."/>
        </authorList>
    </citation>
    <scope>NUCLEOTIDE SEQUENCE [LARGE SCALE GENOMIC DNA]</scope>
    <source>
        <strain evidence="1">S2</strain>
        <tissue evidence="1">Leaf</tissue>
    </source>
</reference>
<accession>A0A5N5F895</accession>
<dbReference type="AlphaFoldDB" id="A0A5N5F895"/>
<reference evidence="1 2" key="2">
    <citation type="submission" date="2019-11" db="EMBL/GenBank/DDBJ databases">
        <title>A de novo genome assembly of a pear dwarfing rootstock.</title>
        <authorList>
            <person name="Wang F."/>
            <person name="Wang J."/>
            <person name="Li S."/>
            <person name="Zhang Y."/>
            <person name="Fang M."/>
            <person name="Ma L."/>
            <person name="Zhao Y."/>
            <person name="Jiang S."/>
        </authorList>
    </citation>
    <scope>NUCLEOTIDE SEQUENCE [LARGE SCALE GENOMIC DNA]</scope>
    <source>
        <strain evidence="1">S2</strain>
        <tissue evidence="1">Leaf</tissue>
    </source>
</reference>
<protein>
    <submittedName>
        <fullName evidence="1">Uncharacterized protein</fullName>
    </submittedName>
</protein>
<gene>
    <name evidence="1" type="ORF">D8674_039714</name>
</gene>
<evidence type="ECO:0000313" key="2">
    <source>
        <dbReference type="Proteomes" id="UP000327157"/>
    </source>
</evidence>
<proteinExistence type="predicted"/>
<name>A0A5N5F895_9ROSA</name>
<evidence type="ECO:0000313" key="1">
    <source>
        <dbReference type="EMBL" id="KAB2599013.1"/>
    </source>
</evidence>
<sequence>MAGEDPERDFNKKTVMAKPGLCPRGLRRRRSIPTDGFVNLNQIHDGMVEAEMAGQWEEDGYDGSREEPGAEGCKGCIEGEVAHGFRGLEQICSPR</sequence>
<dbReference type="EMBL" id="SMOL01000757">
    <property type="protein sequence ID" value="KAB2599013.1"/>
    <property type="molecule type" value="Genomic_DNA"/>
</dbReference>
<dbReference type="Proteomes" id="UP000327157">
    <property type="component" value="Unassembled WGS sequence"/>
</dbReference>
<keyword evidence="2" id="KW-1185">Reference proteome</keyword>